<gene>
    <name evidence="1" type="ORF">GQR91_15060</name>
    <name evidence="2" type="ORF">SAMN05216557_108105</name>
</gene>
<dbReference type="OrthoDB" id="8194627at2"/>
<dbReference type="AlphaFoldDB" id="A0A1G7QGG1"/>
<reference evidence="2 3" key="1">
    <citation type="submission" date="2016-10" db="EMBL/GenBank/DDBJ databases">
        <authorList>
            <person name="Varghese N."/>
            <person name="Submissions S."/>
        </authorList>
    </citation>
    <scope>NUCLEOTIDE SEQUENCE [LARGE SCALE GENOMIC DNA]</scope>
    <source>
        <strain evidence="2 3">S7-754</strain>
    </source>
</reference>
<evidence type="ECO:0000313" key="3">
    <source>
        <dbReference type="Proteomes" id="UP000323502"/>
    </source>
</evidence>
<sequence>MSVGKAPFPDAWPDAWDASALSARASRARVLADARLSGATTDLFLDDAARLDDRTRWMLGRSLRANVGAIAQDLRRHAARVLAGRGATALAETLLEARDDVAERLTRAGLLRDPALMDEMIARVRADMLADSLPTAVAGPDAPSLLVRLADAPDGVIAAAARTLLAAESRRRTALDEATGRSDLPAELHHRLVWWVAAAVRPGDAPDIDRAIAEAAARSLAAHDEGERPEAAALRLAVAIDARPDELPDLLIEALGDRRLALFMALLAHALNIEIEEARAMVLEPEGDRLWLAARALDLDRPTIAQIALSLSEADARRDIEALADHLDTIVAIPPEAARHALGPIGLPRDFRAAIGAIERAAA</sequence>
<accession>A0A1G7QGG1</accession>
<dbReference type="EMBL" id="WSUT01000005">
    <property type="protein sequence ID" value="MWC44942.1"/>
    <property type="molecule type" value="Genomic_DNA"/>
</dbReference>
<protein>
    <submittedName>
        <fullName evidence="1">DUF2336 domain-containing protein</fullName>
    </submittedName>
</protein>
<dbReference type="Proteomes" id="UP000436801">
    <property type="component" value="Unassembled WGS sequence"/>
</dbReference>
<reference evidence="1 4" key="2">
    <citation type="submission" date="2019-12" db="EMBL/GenBank/DDBJ databases">
        <authorList>
            <person name="Zheng J."/>
        </authorList>
    </citation>
    <scope>NUCLEOTIDE SEQUENCE [LARGE SCALE GENOMIC DNA]</scope>
    <source>
        <strain evidence="1 4">DSM 27347</strain>
    </source>
</reference>
<dbReference type="RefSeq" id="WP_149683265.1">
    <property type="nucleotide sequence ID" value="NZ_FNBI01000008.1"/>
</dbReference>
<dbReference type="Pfam" id="PF10098">
    <property type="entry name" value="DUF2336"/>
    <property type="match status" value="1"/>
</dbReference>
<keyword evidence="3" id="KW-1185">Reference proteome</keyword>
<organism evidence="2 3">
    <name type="scientific">Sphingomonas carotinifaciens</name>
    <dbReference type="NCBI Taxonomy" id="1166323"/>
    <lineage>
        <taxon>Bacteria</taxon>
        <taxon>Pseudomonadati</taxon>
        <taxon>Pseudomonadota</taxon>
        <taxon>Alphaproteobacteria</taxon>
        <taxon>Sphingomonadales</taxon>
        <taxon>Sphingomonadaceae</taxon>
        <taxon>Sphingomonas</taxon>
    </lineage>
</organism>
<proteinExistence type="predicted"/>
<dbReference type="InterPro" id="IPR019285">
    <property type="entry name" value="DUF2336"/>
</dbReference>
<name>A0A1G7QGG1_9SPHN</name>
<dbReference type="Proteomes" id="UP000323502">
    <property type="component" value="Unassembled WGS sequence"/>
</dbReference>
<evidence type="ECO:0000313" key="2">
    <source>
        <dbReference type="EMBL" id="SDF97647.1"/>
    </source>
</evidence>
<dbReference type="EMBL" id="FNBI01000008">
    <property type="protein sequence ID" value="SDF97647.1"/>
    <property type="molecule type" value="Genomic_DNA"/>
</dbReference>
<evidence type="ECO:0000313" key="1">
    <source>
        <dbReference type="EMBL" id="MWC44942.1"/>
    </source>
</evidence>
<evidence type="ECO:0000313" key="4">
    <source>
        <dbReference type="Proteomes" id="UP000436801"/>
    </source>
</evidence>